<name>A0A8J2LDQ4_9HEXA</name>
<proteinExistence type="predicted"/>
<accession>A0A8J2LDQ4</accession>
<dbReference type="GO" id="GO:0006621">
    <property type="term" value="P:protein retention in ER lumen"/>
    <property type="evidence" value="ECO:0007669"/>
    <property type="project" value="TreeGrafter"/>
</dbReference>
<dbReference type="EMBL" id="CAJVCH010552388">
    <property type="protein sequence ID" value="CAG7829643.1"/>
    <property type="molecule type" value="Genomic_DNA"/>
</dbReference>
<feature type="repeat" description="ANK" evidence="4">
    <location>
        <begin position="1"/>
        <end position="31"/>
    </location>
</feature>
<comment type="subcellular location">
    <subcellularLocation>
        <location evidence="1">Endoplasmic reticulum membrane</location>
    </subcellularLocation>
</comment>
<keyword evidence="6" id="KW-1185">Reference proteome</keyword>
<comment type="caution">
    <text evidence="5">The sequence shown here is derived from an EMBL/GenBank/DDBJ whole genome shotgun (WGS) entry which is preliminary data.</text>
</comment>
<dbReference type="GO" id="GO:0005102">
    <property type="term" value="F:signaling receptor binding"/>
    <property type="evidence" value="ECO:0007669"/>
    <property type="project" value="TreeGrafter"/>
</dbReference>
<reference evidence="5" key="1">
    <citation type="submission" date="2021-06" db="EMBL/GenBank/DDBJ databases">
        <authorList>
            <person name="Hodson N. C."/>
            <person name="Mongue J. A."/>
            <person name="Jaron S. K."/>
        </authorList>
    </citation>
    <scope>NUCLEOTIDE SEQUENCE</scope>
</reference>
<dbReference type="PANTHER" id="PTHR12447">
    <property type="entry name" value="ANKYRIN REPEAT DOMAIN-CONTAINING PROTEIN 13"/>
    <property type="match status" value="1"/>
</dbReference>
<evidence type="ECO:0000256" key="1">
    <source>
        <dbReference type="ARBA" id="ARBA00004586"/>
    </source>
</evidence>
<keyword evidence="4" id="KW-0040">ANK repeat</keyword>
<sequence length="72" mass="8011">NTALHIAVMLGHKECVQLLLAHGAPVKAKNSKGWSSLAEAISYGDRPTSKLNFLSWCVALYYACRIFCQRCR</sequence>
<gene>
    <name evidence="5" type="ORF">AFUS01_LOCUS39500</name>
</gene>
<evidence type="ECO:0008006" key="7">
    <source>
        <dbReference type="Google" id="ProtNLM"/>
    </source>
</evidence>
<dbReference type="PANTHER" id="PTHR12447:SF25">
    <property type="entry name" value="ANKYRIN REPEAT DOMAIN-CONTAINING PROTEIN 13C"/>
    <property type="match status" value="1"/>
</dbReference>
<evidence type="ECO:0000256" key="3">
    <source>
        <dbReference type="ARBA" id="ARBA00037107"/>
    </source>
</evidence>
<evidence type="ECO:0000256" key="4">
    <source>
        <dbReference type="PROSITE-ProRule" id="PRU00023"/>
    </source>
</evidence>
<dbReference type="InterPro" id="IPR021832">
    <property type="entry name" value="ANKRD13"/>
</dbReference>
<feature type="non-terminal residue" evidence="5">
    <location>
        <position position="1"/>
    </location>
</feature>
<organism evidence="5 6">
    <name type="scientific">Allacma fusca</name>
    <dbReference type="NCBI Taxonomy" id="39272"/>
    <lineage>
        <taxon>Eukaryota</taxon>
        <taxon>Metazoa</taxon>
        <taxon>Ecdysozoa</taxon>
        <taxon>Arthropoda</taxon>
        <taxon>Hexapoda</taxon>
        <taxon>Collembola</taxon>
        <taxon>Symphypleona</taxon>
        <taxon>Sminthuridae</taxon>
        <taxon>Allacma</taxon>
    </lineage>
</organism>
<evidence type="ECO:0000313" key="6">
    <source>
        <dbReference type="Proteomes" id="UP000708208"/>
    </source>
</evidence>
<protein>
    <recommendedName>
        <fullName evidence="7">ANK_REP_REGION domain-containing protein</fullName>
    </recommendedName>
</protein>
<dbReference type="OrthoDB" id="1585644at2759"/>
<evidence type="ECO:0000256" key="2">
    <source>
        <dbReference type="ARBA" id="ARBA00023186"/>
    </source>
</evidence>
<keyword evidence="2" id="KW-0143">Chaperone</keyword>
<dbReference type="GO" id="GO:0005789">
    <property type="term" value="C:endoplasmic reticulum membrane"/>
    <property type="evidence" value="ECO:0007669"/>
    <property type="project" value="UniProtKB-SubCell"/>
</dbReference>
<dbReference type="Proteomes" id="UP000708208">
    <property type="component" value="Unassembled WGS sequence"/>
</dbReference>
<dbReference type="InterPro" id="IPR002110">
    <property type="entry name" value="Ankyrin_rpt"/>
</dbReference>
<dbReference type="PROSITE" id="PS50088">
    <property type="entry name" value="ANK_REPEAT"/>
    <property type="match status" value="1"/>
</dbReference>
<comment type="function">
    <text evidence="3">Acts as a molecular chaperone for G protein-coupled receptors, regulating their biogenesis and exit from the ER.</text>
</comment>
<dbReference type="PROSITE" id="PS50297">
    <property type="entry name" value="ANK_REP_REGION"/>
    <property type="match status" value="1"/>
</dbReference>
<evidence type="ECO:0000313" key="5">
    <source>
        <dbReference type="EMBL" id="CAG7829643.1"/>
    </source>
</evidence>
<dbReference type="AlphaFoldDB" id="A0A8J2LDQ4"/>
<dbReference type="Pfam" id="PF12796">
    <property type="entry name" value="Ank_2"/>
    <property type="match status" value="1"/>
</dbReference>